<proteinExistence type="predicted"/>
<dbReference type="AlphaFoldDB" id="A0A061S2C9"/>
<gene>
    <name evidence="1" type="ORF">TSPGSL018_18829</name>
</gene>
<sequence>MLLVYTYPAVDFFGINRRVLSRRAKRLSWSAKPSSHWTYTSCSFRAPKFNCHPRRELLKASAKSDMTSADKKAEELDKICDKLNSLKFRDTPSRAVGFDEIRADKNKHYCHRCPQIRGKGGIFLAE</sequence>
<protein>
    <submittedName>
        <fullName evidence="1">Uncharacterized protein</fullName>
    </submittedName>
</protein>
<dbReference type="EMBL" id="GBEZ01008593">
    <property type="protein sequence ID" value="JAC76956.1"/>
    <property type="molecule type" value="Transcribed_RNA"/>
</dbReference>
<reference evidence="1" key="1">
    <citation type="submission" date="2014-05" db="EMBL/GenBank/DDBJ databases">
        <title>The transcriptome of the halophilic microalga Tetraselmis sp. GSL018 isolated from the Great Salt Lake, Utah.</title>
        <authorList>
            <person name="Jinkerson R.E."/>
            <person name="D'Adamo S."/>
            <person name="Posewitz M.C."/>
        </authorList>
    </citation>
    <scope>NUCLEOTIDE SEQUENCE</scope>
    <source>
        <strain evidence="1">GSL018</strain>
    </source>
</reference>
<evidence type="ECO:0000313" key="1">
    <source>
        <dbReference type="EMBL" id="JAC76956.1"/>
    </source>
</evidence>
<name>A0A061S2C9_9CHLO</name>
<organism evidence="1">
    <name type="scientific">Tetraselmis sp. GSL018</name>
    <dbReference type="NCBI Taxonomy" id="582737"/>
    <lineage>
        <taxon>Eukaryota</taxon>
        <taxon>Viridiplantae</taxon>
        <taxon>Chlorophyta</taxon>
        <taxon>core chlorophytes</taxon>
        <taxon>Chlorodendrophyceae</taxon>
        <taxon>Chlorodendrales</taxon>
        <taxon>Chlorodendraceae</taxon>
        <taxon>Tetraselmis</taxon>
    </lineage>
</organism>
<accession>A0A061S2C9</accession>
<feature type="non-terminal residue" evidence="1">
    <location>
        <position position="126"/>
    </location>
</feature>